<evidence type="ECO:0000313" key="10">
    <source>
        <dbReference type="EMBL" id="MDQ0470494.1"/>
    </source>
</evidence>
<keyword evidence="2 8" id="KW-1277">Toxin-antitoxin system</keyword>
<evidence type="ECO:0000313" key="11">
    <source>
        <dbReference type="Proteomes" id="UP001242480"/>
    </source>
</evidence>
<dbReference type="PANTHER" id="PTHR33653">
    <property type="entry name" value="RIBONUCLEASE VAPC2"/>
    <property type="match status" value="1"/>
</dbReference>
<evidence type="ECO:0000256" key="8">
    <source>
        <dbReference type="HAMAP-Rule" id="MF_00265"/>
    </source>
</evidence>
<dbReference type="InterPro" id="IPR022907">
    <property type="entry name" value="VapC_family"/>
</dbReference>
<dbReference type="SUPFAM" id="SSF88723">
    <property type="entry name" value="PIN domain-like"/>
    <property type="match status" value="1"/>
</dbReference>
<dbReference type="HAMAP" id="MF_00265">
    <property type="entry name" value="VapC_Nob1"/>
    <property type="match status" value="1"/>
</dbReference>
<dbReference type="EC" id="3.1.-.-" evidence="8"/>
<dbReference type="Pfam" id="PF01850">
    <property type="entry name" value="PIN"/>
    <property type="match status" value="1"/>
</dbReference>
<evidence type="ECO:0000256" key="7">
    <source>
        <dbReference type="ARBA" id="ARBA00038093"/>
    </source>
</evidence>
<dbReference type="Proteomes" id="UP001242480">
    <property type="component" value="Unassembled WGS sequence"/>
</dbReference>
<name>A0ABU0J8A8_9HYPH</name>
<dbReference type="CDD" id="cd18746">
    <property type="entry name" value="PIN_VapC4-5_FitB-like"/>
    <property type="match status" value="1"/>
</dbReference>
<feature type="binding site" evidence="8">
    <location>
        <position position="7"/>
    </location>
    <ligand>
        <name>Mg(2+)</name>
        <dbReference type="ChEBI" id="CHEBI:18420"/>
    </ligand>
</feature>
<evidence type="ECO:0000256" key="1">
    <source>
        <dbReference type="ARBA" id="ARBA00001946"/>
    </source>
</evidence>
<gene>
    <name evidence="8" type="primary">vapC</name>
    <name evidence="10" type="ORF">QO011_003513</name>
</gene>
<keyword evidence="6 8" id="KW-0460">Magnesium</keyword>
<evidence type="ECO:0000256" key="6">
    <source>
        <dbReference type="ARBA" id="ARBA00022842"/>
    </source>
</evidence>
<feature type="binding site" evidence="8">
    <location>
        <position position="103"/>
    </location>
    <ligand>
        <name>Mg(2+)</name>
        <dbReference type="ChEBI" id="CHEBI:18420"/>
    </ligand>
</feature>
<accession>A0ABU0J8A8</accession>
<evidence type="ECO:0000256" key="4">
    <source>
        <dbReference type="ARBA" id="ARBA00022723"/>
    </source>
</evidence>
<evidence type="ECO:0000256" key="3">
    <source>
        <dbReference type="ARBA" id="ARBA00022722"/>
    </source>
</evidence>
<dbReference type="InterPro" id="IPR050556">
    <property type="entry name" value="Type_II_TA_system_RNase"/>
</dbReference>
<reference evidence="10 11" key="1">
    <citation type="submission" date="2023-07" db="EMBL/GenBank/DDBJ databases">
        <title>Genomic Encyclopedia of Type Strains, Phase IV (KMG-IV): sequencing the most valuable type-strain genomes for metagenomic binning, comparative biology and taxonomic classification.</title>
        <authorList>
            <person name="Goeker M."/>
        </authorList>
    </citation>
    <scope>NUCLEOTIDE SEQUENCE [LARGE SCALE GENOMIC DNA]</scope>
    <source>
        <strain evidence="10 11">DSM 19619</strain>
    </source>
</reference>
<sequence>MTGFLLDTNVISELTRPDRNPRVVAFLDALEDGYVSVVTLHELAFGLERLQDGARRRALTEAVERFLALYSDRILSVHTPEAKAAAVLRAAQAQRGRGLHLADSLIAATALVHGLTLATRNTADFTGLGVALHDSFQA</sequence>
<comment type="cofactor">
    <cofactor evidence="1 8">
        <name>Mg(2+)</name>
        <dbReference type="ChEBI" id="CHEBI:18420"/>
    </cofactor>
</comment>
<keyword evidence="5 8" id="KW-0378">Hydrolase</keyword>
<organism evidence="10 11">
    <name type="scientific">Labrys wisconsinensis</name>
    <dbReference type="NCBI Taxonomy" id="425677"/>
    <lineage>
        <taxon>Bacteria</taxon>
        <taxon>Pseudomonadati</taxon>
        <taxon>Pseudomonadota</taxon>
        <taxon>Alphaproteobacteria</taxon>
        <taxon>Hyphomicrobiales</taxon>
        <taxon>Xanthobacteraceae</taxon>
        <taxon>Labrys</taxon>
    </lineage>
</organism>
<evidence type="ECO:0000259" key="9">
    <source>
        <dbReference type="Pfam" id="PF01850"/>
    </source>
</evidence>
<evidence type="ECO:0000256" key="5">
    <source>
        <dbReference type="ARBA" id="ARBA00022801"/>
    </source>
</evidence>
<dbReference type="EMBL" id="JAUSVX010000006">
    <property type="protein sequence ID" value="MDQ0470494.1"/>
    <property type="molecule type" value="Genomic_DNA"/>
</dbReference>
<proteinExistence type="inferred from homology"/>
<dbReference type="RefSeq" id="WP_307274515.1">
    <property type="nucleotide sequence ID" value="NZ_JAUSVX010000006.1"/>
</dbReference>
<keyword evidence="8" id="KW-0800">Toxin</keyword>
<keyword evidence="4 8" id="KW-0479">Metal-binding</keyword>
<comment type="caution">
    <text evidence="10">The sequence shown here is derived from an EMBL/GenBank/DDBJ whole genome shotgun (WGS) entry which is preliminary data.</text>
</comment>
<dbReference type="Gene3D" id="3.40.50.1010">
    <property type="entry name" value="5'-nuclease"/>
    <property type="match status" value="1"/>
</dbReference>
<comment type="similarity">
    <text evidence="7 8">Belongs to the PINc/VapC protein family.</text>
</comment>
<keyword evidence="11" id="KW-1185">Reference proteome</keyword>
<dbReference type="InterPro" id="IPR002716">
    <property type="entry name" value="PIN_dom"/>
</dbReference>
<evidence type="ECO:0000256" key="2">
    <source>
        <dbReference type="ARBA" id="ARBA00022649"/>
    </source>
</evidence>
<feature type="domain" description="PIN" evidence="9">
    <location>
        <begin position="5"/>
        <end position="122"/>
    </location>
</feature>
<dbReference type="InterPro" id="IPR029060">
    <property type="entry name" value="PIN-like_dom_sf"/>
</dbReference>
<keyword evidence="3 8" id="KW-0540">Nuclease</keyword>
<dbReference type="PANTHER" id="PTHR33653:SF1">
    <property type="entry name" value="RIBONUCLEASE VAPC2"/>
    <property type="match status" value="1"/>
</dbReference>
<comment type="function">
    <text evidence="8">Toxic component of a toxin-antitoxin (TA) system. An RNase.</text>
</comment>
<protein>
    <recommendedName>
        <fullName evidence="8">Ribonuclease VapC</fullName>
        <shortName evidence="8">RNase VapC</shortName>
        <ecNumber evidence="8">3.1.-.-</ecNumber>
    </recommendedName>
    <alternativeName>
        <fullName evidence="8">Toxin VapC</fullName>
    </alternativeName>
</protein>